<evidence type="ECO:0000313" key="2">
    <source>
        <dbReference type="EMBL" id="CAB4879727.1"/>
    </source>
</evidence>
<name>A0A6J7E9C6_9ZZZZ</name>
<organism evidence="2">
    <name type="scientific">freshwater metagenome</name>
    <dbReference type="NCBI Taxonomy" id="449393"/>
    <lineage>
        <taxon>unclassified sequences</taxon>
        <taxon>metagenomes</taxon>
        <taxon>ecological metagenomes</taxon>
    </lineage>
</organism>
<reference evidence="2" key="1">
    <citation type="submission" date="2020-05" db="EMBL/GenBank/DDBJ databases">
        <authorList>
            <person name="Chiriac C."/>
            <person name="Salcher M."/>
            <person name="Ghai R."/>
            <person name="Kavagutti S V."/>
        </authorList>
    </citation>
    <scope>NUCLEOTIDE SEQUENCE</scope>
</reference>
<proteinExistence type="predicted"/>
<gene>
    <name evidence="2" type="ORF">UFOPK3402_01190</name>
</gene>
<feature type="region of interest" description="Disordered" evidence="1">
    <location>
        <begin position="78"/>
        <end position="100"/>
    </location>
</feature>
<dbReference type="AlphaFoldDB" id="A0A6J7E9C6"/>
<accession>A0A6J7E9C6</accession>
<dbReference type="EMBL" id="CAFBLS010000143">
    <property type="protein sequence ID" value="CAB4879727.1"/>
    <property type="molecule type" value="Genomic_DNA"/>
</dbReference>
<sequence>MMGPTATATPTMAVQMPIAAARSLGSVNILTRMARVAGKMSAAPIPMSARAPMSCPDVVAMAAAPEVIANSRRPSWRARLRPKRSPKCPIVSRSAENTSV</sequence>
<protein>
    <submittedName>
        <fullName evidence="2">Unannotated protein</fullName>
    </submittedName>
</protein>
<evidence type="ECO:0000256" key="1">
    <source>
        <dbReference type="SAM" id="MobiDB-lite"/>
    </source>
</evidence>